<dbReference type="KEGG" id="bhs:BM1374165_00282"/>
<reference evidence="2" key="1">
    <citation type="submission" date="2013-11" db="EMBL/GenBank/DDBJ databases">
        <title>Genome sequencing of Bartonella spp. isolated from human blood.</title>
        <authorList>
            <person name="Raoult D."/>
        </authorList>
    </citation>
    <scope>NUCLEOTIDE SEQUENCE</scope>
    <source>
        <strain evidence="2">BM1374165</strain>
    </source>
</reference>
<evidence type="ECO:0000313" key="1">
    <source>
        <dbReference type="EMBL" id="CDO46305.1"/>
    </source>
</evidence>
<organism evidence="1 2">
    <name type="scientific">Bartonella henselae</name>
    <name type="common">Rochalimaea henselae</name>
    <dbReference type="NCBI Taxonomy" id="38323"/>
    <lineage>
        <taxon>Bacteria</taxon>
        <taxon>Pseudomonadati</taxon>
        <taxon>Pseudomonadota</taxon>
        <taxon>Alphaproteobacteria</taxon>
        <taxon>Hyphomicrobiales</taxon>
        <taxon>Bartonellaceae</taxon>
        <taxon>Bartonella</taxon>
    </lineage>
</organism>
<name>X5MGC6_BARHN</name>
<evidence type="ECO:0000313" key="2">
    <source>
        <dbReference type="Proteomes" id="UP000019801"/>
    </source>
</evidence>
<protein>
    <submittedName>
        <fullName evidence="1">SlyX protein</fullName>
    </submittedName>
</protein>
<proteinExistence type="predicted"/>
<dbReference type="EMBL" id="HG969191">
    <property type="protein sequence ID" value="CDO46305.1"/>
    <property type="molecule type" value="Genomic_DNA"/>
</dbReference>
<dbReference type="AlphaFoldDB" id="X5MGC6"/>
<gene>
    <name evidence="1" type="ORF">BM1374165_00282</name>
</gene>
<accession>X5MGC6</accession>
<sequence>MSDENRRTELEIKLMDQEKILDEIFCVVIDQWKSLDEISKKIIF</sequence>
<dbReference type="Proteomes" id="UP000019801">
    <property type="component" value="Chromosome I"/>
</dbReference>